<organism evidence="1 2">
    <name type="scientific">Salibacterium lacus</name>
    <dbReference type="NCBI Taxonomy" id="1898109"/>
    <lineage>
        <taxon>Bacteria</taxon>
        <taxon>Bacillati</taxon>
        <taxon>Bacillota</taxon>
        <taxon>Bacilli</taxon>
        <taxon>Bacillales</taxon>
        <taxon>Bacillaceae</taxon>
    </lineage>
</organism>
<sequence>MRILSACSADIGSPVMSDIGTYIVPHMPATPTYRAAAGTFSRKGGGIERMFG</sequence>
<gene>
    <name evidence="1" type="ORF">ACFSUB_04140</name>
</gene>
<keyword evidence="2" id="KW-1185">Reference proteome</keyword>
<evidence type="ECO:0000313" key="1">
    <source>
        <dbReference type="EMBL" id="MFD2704644.1"/>
    </source>
</evidence>
<evidence type="ECO:0000313" key="2">
    <source>
        <dbReference type="Proteomes" id="UP001597520"/>
    </source>
</evidence>
<name>A0ABW5SZB5_9BACI</name>
<dbReference type="Proteomes" id="UP001597520">
    <property type="component" value="Unassembled WGS sequence"/>
</dbReference>
<proteinExistence type="predicted"/>
<accession>A0ABW5SZB5</accession>
<dbReference type="RefSeq" id="WP_380711921.1">
    <property type="nucleotide sequence ID" value="NZ_JBHUML010000002.1"/>
</dbReference>
<comment type="caution">
    <text evidence="1">The sequence shown here is derived from an EMBL/GenBank/DDBJ whole genome shotgun (WGS) entry which is preliminary data.</text>
</comment>
<dbReference type="EMBL" id="JBHUML010000002">
    <property type="protein sequence ID" value="MFD2704644.1"/>
    <property type="molecule type" value="Genomic_DNA"/>
</dbReference>
<reference evidence="2" key="1">
    <citation type="journal article" date="2019" name="Int. J. Syst. Evol. Microbiol.">
        <title>The Global Catalogue of Microorganisms (GCM) 10K type strain sequencing project: providing services to taxonomists for standard genome sequencing and annotation.</title>
        <authorList>
            <consortium name="The Broad Institute Genomics Platform"/>
            <consortium name="The Broad Institute Genome Sequencing Center for Infectious Disease"/>
            <person name="Wu L."/>
            <person name="Ma J."/>
        </authorList>
    </citation>
    <scope>NUCLEOTIDE SEQUENCE [LARGE SCALE GENOMIC DNA]</scope>
    <source>
        <strain evidence="2">KCTC 33792</strain>
    </source>
</reference>
<protein>
    <submittedName>
        <fullName evidence="1">Uncharacterized protein</fullName>
    </submittedName>
</protein>